<dbReference type="AlphaFoldDB" id="A0A941FHC4"/>
<organism evidence="2 3">
    <name type="scientific">Peribacillus frigoritolerans</name>
    <dbReference type="NCBI Taxonomy" id="450367"/>
    <lineage>
        <taxon>Bacteria</taxon>
        <taxon>Bacillati</taxon>
        <taxon>Bacillota</taxon>
        <taxon>Bacilli</taxon>
        <taxon>Bacillales</taxon>
        <taxon>Bacillaceae</taxon>
        <taxon>Peribacillus</taxon>
    </lineage>
</organism>
<accession>A0A941FHC4</accession>
<sequence length="85" mass="9828">MVGQRNQSIVAPIKAATTLMVADDQLYHEITADVPLKEKARVRGYEVKDWEESMETSSEIEQMSNNHKQLQTRAPIYQEMKQEAY</sequence>
<evidence type="ECO:0000313" key="3">
    <source>
        <dbReference type="Proteomes" id="UP000680045"/>
    </source>
</evidence>
<dbReference type="Proteomes" id="UP000680045">
    <property type="component" value="Unassembled WGS sequence"/>
</dbReference>
<evidence type="ECO:0000313" key="2">
    <source>
        <dbReference type="EMBL" id="MBR8644768.1"/>
    </source>
</evidence>
<feature type="region of interest" description="Disordered" evidence="1">
    <location>
        <begin position="56"/>
        <end position="85"/>
    </location>
</feature>
<evidence type="ECO:0000256" key="1">
    <source>
        <dbReference type="SAM" id="MobiDB-lite"/>
    </source>
</evidence>
<dbReference type="EMBL" id="JAGTPW010000016">
    <property type="protein sequence ID" value="MBR8644768.1"/>
    <property type="molecule type" value="Genomic_DNA"/>
</dbReference>
<protein>
    <submittedName>
        <fullName evidence="2">Uncharacterized protein</fullName>
    </submittedName>
</protein>
<reference evidence="2" key="1">
    <citation type="submission" date="2021-04" db="EMBL/GenBank/DDBJ databases">
        <title>Whole genome sequencing of Enterococci isolates from hospitalized patients.</title>
        <authorList>
            <person name="Ogoti B.M."/>
            <person name="Onyambu F.G."/>
        </authorList>
    </citation>
    <scope>NUCLEOTIDE SEQUENCE</scope>
    <source>
        <strain evidence="2">242</strain>
    </source>
</reference>
<gene>
    <name evidence="2" type="ORF">KEH51_10995</name>
</gene>
<feature type="compositionally biased region" description="Polar residues" evidence="1">
    <location>
        <begin position="56"/>
        <end position="72"/>
    </location>
</feature>
<name>A0A941FHC4_9BACI</name>
<proteinExistence type="predicted"/>
<comment type="caution">
    <text evidence="2">The sequence shown here is derived from an EMBL/GenBank/DDBJ whole genome shotgun (WGS) entry which is preliminary data.</text>
</comment>